<proteinExistence type="predicted"/>
<dbReference type="InterPro" id="IPR000281">
    <property type="entry name" value="HTH_RpiR"/>
</dbReference>
<evidence type="ECO:0000256" key="4">
    <source>
        <dbReference type="SAM" id="MobiDB-lite"/>
    </source>
</evidence>
<accession>A0A9X2FDG6</accession>
<keyword evidence="2" id="KW-0238">DNA-binding</keyword>
<dbReference type="InterPro" id="IPR047640">
    <property type="entry name" value="RpiR-like"/>
</dbReference>
<dbReference type="PANTHER" id="PTHR30514:SF1">
    <property type="entry name" value="HTH-TYPE TRANSCRIPTIONAL REGULATOR HEXR-RELATED"/>
    <property type="match status" value="1"/>
</dbReference>
<dbReference type="PROSITE" id="PS51071">
    <property type="entry name" value="HTH_RPIR"/>
    <property type="match status" value="1"/>
</dbReference>
<feature type="region of interest" description="Disordered" evidence="4">
    <location>
        <begin position="1"/>
        <end position="20"/>
    </location>
</feature>
<keyword evidence="8" id="KW-1185">Reference proteome</keyword>
<dbReference type="GO" id="GO:0003677">
    <property type="term" value="F:DNA binding"/>
    <property type="evidence" value="ECO:0007669"/>
    <property type="project" value="UniProtKB-KW"/>
</dbReference>
<name>A0A9X2FDG6_9BACT</name>
<keyword evidence="1" id="KW-0805">Transcription regulation</keyword>
<dbReference type="Proteomes" id="UP001155241">
    <property type="component" value="Unassembled WGS sequence"/>
</dbReference>
<feature type="domain" description="SIS" evidence="6">
    <location>
        <begin position="135"/>
        <end position="270"/>
    </location>
</feature>
<dbReference type="PANTHER" id="PTHR30514">
    <property type="entry name" value="GLUCOKINASE"/>
    <property type="match status" value="1"/>
</dbReference>
<sequence>MTTPLKNSQAAAEGSPLADPTPWAIRFQRLRDEMTDSEQRVGAYFLEHPDSLQKSISELVEVSGLGYGTVIRFCKKLGCRGFQEFKVLMARDVIGKNTDEQSGGDPDFFQIVCDRINDDLARTARNLDRNEVERAASALRNASRVLCVGVASSAPLALSLEWKIKRLGIKSSFLSDGYVMAVEASLLSEDEVLVAVSSSGTTKDIVTAAKLARSAGATVVAITNFRKTPLVEASQIRLVTSGGRDPLIAEVPSLADGELVLTLLAECIRRLDPDVDATVLKTFDAIADRKL</sequence>
<dbReference type="GO" id="GO:0003700">
    <property type="term" value="F:DNA-binding transcription factor activity"/>
    <property type="evidence" value="ECO:0007669"/>
    <property type="project" value="InterPro"/>
</dbReference>
<dbReference type="InterPro" id="IPR036388">
    <property type="entry name" value="WH-like_DNA-bd_sf"/>
</dbReference>
<dbReference type="SUPFAM" id="SSF53697">
    <property type="entry name" value="SIS domain"/>
    <property type="match status" value="1"/>
</dbReference>
<dbReference type="Gene3D" id="1.10.10.10">
    <property type="entry name" value="Winged helix-like DNA-binding domain superfamily/Winged helix DNA-binding domain"/>
    <property type="match status" value="1"/>
</dbReference>
<dbReference type="InterPro" id="IPR001347">
    <property type="entry name" value="SIS_dom"/>
</dbReference>
<dbReference type="SUPFAM" id="SSF46689">
    <property type="entry name" value="Homeodomain-like"/>
    <property type="match status" value="1"/>
</dbReference>
<dbReference type="RefSeq" id="WP_252854302.1">
    <property type="nucleotide sequence ID" value="NZ_JAMXLR010000072.1"/>
</dbReference>
<reference evidence="7" key="1">
    <citation type="submission" date="2022-06" db="EMBL/GenBank/DDBJ databases">
        <title>Aeoliella straminimaris, a novel planctomycete from sediments.</title>
        <authorList>
            <person name="Vitorino I.R."/>
            <person name="Lage O.M."/>
        </authorList>
    </citation>
    <scope>NUCLEOTIDE SEQUENCE</scope>
    <source>
        <strain evidence="7">ICT_H6.2</strain>
    </source>
</reference>
<dbReference type="InterPro" id="IPR035472">
    <property type="entry name" value="RpiR-like_SIS"/>
</dbReference>
<evidence type="ECO:0000313" key="7">
    <source>
        <dbReference type="EMBL" id="MCO6046188.1"/>
    </source>
</evidence>
<dbReference type="EMBL" id="JAMXLR010000072">
    <property type="protein sequence ID" value="MCO6046188.1"/>
    <property type="molecule type" value="Genomic_DNA"/>
</dbReference>
<dbReference type="GO" id="GO:0097367">
    <property type="term" value="F:carbohydrate derivative binding"/>
    <property type="evidence" value="ECO:0007669"/>
    <property type="project" value="InterPro"/>
</dbReference>
<evidence type="ECO:0000256" key="3">
    <source>
        <dbReference type="ARBA" id="ARBA00023163"/>
    </source>
</evidence>
<comment type="caution">
    <text evidence="7">The sequence shown here is derived from an EMBL/GenBank/DDBJ whole genome shotgun (WGS) entry which is preliminary data.</text>
</comment>
<dbReference type="PROSITE" id="PS51464">
    <property type="entry name" value="SIS"/>
    <property type="match status" value="1"/>
</dbReference>
<evidence type="ECO:0000256" key="2">
    <source>
        <dbReference type="ARBA" id="ARBA00023125"/>
    </source>
</evidence>
<evidence type="ECO:0000313" key="8">
    <source>
        <dbReference type="Proteomes" id="UP001155241"/>
    </source>
</evidence>
<dbReference type="GO" id="GO:1901135">
    <property type="term" value="P:carbohydrate derivative metabolic process"/>
    <property type="evidence" value="ECO:0007669"/>
    <property type="project" value="InterPro"/>
</dbReference>
<organism evidence="7 8">
    <name type="scientific">Aeoliella straminimaris</name>
    <dbReference type="NCBI Taxonomy" id="2954799"/>
    <lineage>
        <taxon>Bacteria</taxon>
        <taxon>Pseudomonadati</taxon>
        <taxon>Planctomycetota</taxon>
        <taxon>Planctomycetia</taxon>
        <taxon>Pirellulales</taxon>
        <taxon>Lacipirellulaceae</taxon>
        <taxon>Aeoliella</taxon>
    </lineage>
</organism>
<gene>
    <name evidence="7" type="ORF">NG895_20005</name>
</gene>
<feature type="domain" description="HTH rpiR-type" evidence="5">
    <location>
        <begin position="21"/>
        <end position="96"/>
    </location>
</feature>
<dbReference type="InterPro" id="IPR009057">
    <property type="entry name" value="Homeodomain-like_sf"/>
</dbReference>
<dbReference type="InterPro" id="IPR046348">
    <property type="entry name" value="SIS_dom_sf"/>
</dbReference>
<dbReference type="Gene3D" id="3.40.50.10490">
    <property type="entry name" value="Glucose-6-phosphate isomerase like protein, domain 1"/>
    <property type="match status" value="1"/>
</dbReference>
<evidence type="ECO:0000256" key="1">
    <source>
        <dbReference type="ARBA" id="ARBA00023015"/>
    </source>
</evidence>
<protein>
    <submittedName>
        <fullName evidence="7">MurR/RpiR family transcriptional regulator</fullName>
    </submittedName>
</protein>
<dbReference type="Pfam" id="PF01418">
    <property type="entry name" value="HTH_6"/>
    <property type="match status" value="1"/>
</dbReference>
<dbReference type="AlphaFoldDB" id="A0A9X2FDG6"/>
<feature type="compositionally biased region" description="Polar residues" evidence="4">
    <location>
        <begin position="1"/>
        <end position="10"/>
    </location>
</feature>
<dbReference type="Pfam" id="PF01380">
    <property type="entry name" value="SIS"/>
    <property type="match status" value="1"/>
</dbReference>
<evidence type="ECO:0000259" key="6">
    <source>
        <dbReference type="PROSITE" id="PS51464"/>
    </source>
</evidence>
<evidence type="ECO:0000259" key="5">
    <source>
        <dbReference type="PROSITE" id="PS51071"/>
    </source>
</evidence>
<keyword evidence="3" id="KW-0804">Transcription</keyword>
<dbReference type="CDD" id="cd05013">
    <property type="entry name" value="SIS_RpiR"/>
    <property type="match status" value="1"/>
</dbReference>